<protein>
    <submittedName>
        <fullName evidence="2">Uncharacterized protein</fullName>
    </submittedName>
</protein>
<dbReference type="InterPro" id="IPR021791">
    <property type="entry name" value="Phage_TAC_11"/>
</dbReference>
<evidence type="ECO:0000313" key="2">
    <source>
        <dbReference type="EMBL" id="KMO40990.1"/>
    </source>
</evidence>
<dbReference type="Pfam" id="PF11836">
    <property type="entry name" value="Phage_TAC_11"/>
    <property type="match status" value="1"/>
</dbReference>
<feature type="region of interest" description="Disordered" evidence="1">
    <location>
        <begin position="104"/>
        <end position="141"/>
    </location>
</feature>
<comment type="caution">
    <text evidence="2">The sequence shown here is derived from an EMBL/GenBank/DDBJ whole genome shotgun (WGS) entry which is preliminary data.</text>
</comment>
<gene>
    <name evidence="2" type="ORF">VP06_01615</name>
</gene>
<dbReference type="AlphaFoldDB" id="A0A0J6T0L5"/>
<sequence length="141" mass="15271">MSQTDTSRTMVRKFFAGRERNFQLRLGEIHELERNCSAGIGEVMARLATHRFGVNDIWEPVRLGLIGGGASALEADLTVQTYHPPHYPIAEFLSLAVEIVQGAVNGVPPGKDETEGASAQAPGTSPSSSAPERSRGSRRKR</sequence>
<name>A0A0J6T0L5_9HYPH</name>
<feature type="compositionally biased region" description="Polar residues" evidence="1">
    <location>
        <begin position="121"/>
        <end position="131"/>
    </location>
</feature>
<organism evidence="2 3">
    <name type="scientific">Methylobacterium aquaticum</name>
    <dbReference type="NCBI Taxonomy" id="270351"/>
    <lineage>
        <taxon>Bacteria</taxon>
        <taxon>Pseudomonadati</taxon>
        <taxon>Pseudomonadota</taxon>
        <taxon>Alphaproteobacteria</taxon>
        <taxon>Hyphomicrobiales</taxon>
        <taxon>Methylobacteriaceae</taxon>
        <taxon>Methylobacterium</taxon>
    </lineage>
</organism>
<dbReference type="Proteomes" id="UP000035929">
    <property type="component" value="Unassembled WGS sequence"/>
</dbReference>
<evidence type="ECO:0000313" key="3">
    <source>
        <dbReference type="Proteomes" id="UP000035929"/>
    </source>
</evidence>
<dbReference type="RefSeq" id="WP_048462074.1">
    <property type="nucleotide sequence ID" value="NZ_LABX01000012.1"/>
</dbReference>
<dbReference type="EMBL" id="LABX01000012">
    <property type="protein sequence ID" value="KMO40990.1"/>
    <property type="molecule type" value="Genomic_DNA"/>
</dbReference>
<evidence type="ECO:0000256" key="1">
    <source>
        <dbReference type="SAM" id="MobiDB-lite"/>
    </source>
</evidence>
<proteinExistence type="predicted"/>
<dbReference type="OrthoDB" id="7509188at2"/>
<reference evidence="2 3" key="1">
    <citation type="submission" date="2015-03" db="EMBL/GenBank/DDBJ databases">
        <title>Genome sequencing of Methylobacterium aquaticum DSM16371 type strain.</title>
        <authorList>
            <person name="Chaudhry V."/>
            <person name="Patil P.B."/>
        </authorList>
    </citation>
    <scope>NUCLEOTIDE SEQUENCE [LARGE SCALE GENOMIC DNA]</scope>
    <source>
        <strain evidence="2 3">DSM 16371</strain>
    </source>
</reference>
<accession>A0A0J6T0L5</accession>
<dbReference type="PATRIC" id="fig|270351.6.peg.706"/>